<evidence type="ECO:0000256" key="2">
    <source>
        <dbReference type="ARBA" id="ARBA00006490"/>
    </source>
</evidence>
<feature type="modified residue" description="N6-(pyridoxal phosphate)lysine" evidence="10">
    <location>
        <position position="202"/>
    </location>
</feature>
<comment type="function">
    <text evidence="10">Master enzyme that delivers sulfur to a number of partners involved in Fe-S cluster assembly, tRNA modification or cofactor biosynthesis. Catalyzes the removal of elemental sulfur atoms from cysteine to produce alanine. Functions as a sulfur delivery protein for Fe-S cluster synthesis onto IscU, an Fe-S scaffold assembly protein, as well as other S acceptor proteins.</text>
</comment>
<reference evidence="12 13" key="1">
    <citation type="submission" date="2016-10" db="EMBL/GenBank/DDBJ databases">
        <title>Complete Genome Sequence of Peptococcaceae strain DCMF.</title>
        <authorList>
            <person name="Edwards R.J."/>
            <person name="Holland S.I."/>
            <person name="Deshpande N.P."/>
            <person name="Wong Y.K."/>
            <person name="Ertan H."/>
            <person name="Manefield M."/>
            <person name="Russell T.L."/>
            <person name="Lee M.J."/>
        </authorList>
    </citation>
    <scope>NUCLEOTIDE SEQUENCE [LARGE SCALE GENOMIC DNA]</scope>
    <source>
        <strain evidence="12 13">DCMF</strain>
    </source>
</reference>
<dbReference type="RefSeq" id="WP_148137359.1">
    <property type="nucleotide sequence ID" value="NZ_CP017634.1"/>
</dbReference>
<dbReference type="PANTHER" id="PTHR11601:SF34">
    <property type="entry name" value="CYSTEINE DESULFURASE"/>
    <property type="match status" value="1"/>
</dbReference>
<comment type="subcellular location">
    <subcellularLocation>
        <location evidence="10">Cytoplasm</location>
    </subcellularLocation>
</comment>
<feature type="binding site" evidence="10">
    <location>
        <begin position="199"/>
        <end position="201"/>
    </location>
    <ligand>
        <name>pyridoxal 5'-phosphate</name>
        <dbReference type="ChEBI" id="CHEBI:597326"/>
    </ligand>
</feature>
<dbReference type="InterPro" id="IPR010240">
    <property type="entry name" value="Cys_deSase_IscS"/>
</dbReference>
<keyword evidence="10" id="KW-0001">2Fe-2S</keyword>
<evidence type="ECO:0000256" key="5">
    <source>
        <dbReference type="ARBA" id="ARBA00022723"/>
    </source>
</evidence>
<evidence type="ECO:0000256" key="8">
    <source>
        <dbReference type="ARBA" id="ARBA00023014"/>
    </source>
</evidence>
<dbReference type="GO" id="GO:0044571">
    <property type="term" value="P:[2Fe-2S] cluster assembly"/>
    <property type="evidence" value="ECO:0007669"/>
    <property type="project" value="UniProtKB-UniRule"/>
</dbReference>
<dbReference type="InterPro" id="IPR017772">
    <property type="entry name" value="Cys_deSase_NifS_bac/arc"/>
</dbReference>
<dbReference type="InterPro" id="IPR015422">
    <property type="entry name" value="PyrdxlP-dep_Trfase_small"/>
</dbReference>
<protein>
    <recommendedName>
        <fullName evidence="10">Cysteine desulfurase IscS</fullName>
        <ecNumber evidence="10">2.8.1.7</ecNumber>
    </recommendedName>
</protein>
<proteinExistence type="inferred from homology"/>
<dbReference type="InterPro" id="IPR000192">
    <property type="entry name" value="Aminotrans_V_dom"/>
</dbReference>
<keyword evidence="8 10" id="KW-0411">Iron-sulfur</keyword>
<evidence type="ECO:0000256" key="9">
    <source>
        <dbReference type="ARBA" id="ARBA00050776"/>
    </source>
</evidence>
<dbReference type="HAMAP" id="MF_00331">
    <property type="entry name" value="Cys_desulf_IscS"/>
    <property type="match status" value="1"/>
</dbReference>
<dbReference type="GO" id="GO:0006520">
    <property type="term" value="P:amino acid metabolic process"/>
    <property type="evidence" value="ECO:0007669"/>
    <property type="project" value="InterPro"/>
</dbReference>
<dbReference type="KEGG" id="fwa:DCMF_27290"/>
<dbReference type="InterPro" id="IPR015424">
    <property type="entry name" value="PyrdxlP-dep_Trfase"/>
</dbReference>
<dbReference type="InterPro" id="IPR016454">
    <property type="entry name" value="Cysteine_dSase"/>
</dbReference>
<dbReference type="Pfam" id="PF00266">
    <property type="entry name" value="Aminotran_5"/>
    <property type="match status" value="1"/>
</dbReference>
<dbReference type="InterPro" id="IPR015421">
    <property type="entry name" value="PyrdxlP-dep_Trfase_major"/>
</dbReference>
<evidence type="ECO:0000256" key="3">
    <source>
        <dbReference type="ARBA" id="ARBA00022490"/>
    </source>
</evidence>
<dbReference type="EMBL" id="CP017634">
    <property type="protein sequence ID" value="ATW27966.1"/>
    <property type="molecule type" value="Genomic_DNA"/>
</dbReference>
<dbReference type="GO" id="GO:0031071">
    <property type="term" value="F:cysteine desulfurase activity"/>
    <property type="evidence" value="ECO:0007669"/>
    <property type="project" value="UniProtKB-UniRule"/>
</dbReference>
<dbReference type="NCBIfam" id="TIGR03402">
    <property type="entry name" value="FeS_nifS"/>
    <property type="match status" value="1"/>
</dbReference>
<keyword evidence="6 10" id="KW-0663">Pyridoxal phosphate</keyword>
<evidence type="ECO:0000256" key="7">
    <source>
        <dbReference type="ARBA" id="ARBA00023004"/>
    </source>
</evidence>
<dbReference type="AlphaFoldDB" id="A0A3G1KZK0"/>
<comment type="pathway">
    <text evidence="10">Cofactor biosynthesis; iron-sulfur cluster biosynthesis.</text>
</comment>
<dbReference type="GO" id="GO:0030170">
    <property type="term" value="F:pyridoxal phosphate binding"/>
    <property type="evidence" value="ECO:0007669"/>
    <property type="project" value="UniProtKB-UniRule"/>
</dbReference>
<comment type="similarity">
    <text evidence="2 10">Belongs to the class-V pyridoxal-phosphate-dependent aminotransferase family. NifS/IscS subfamily.</text>
</comment>
<dbReference type="EC" id="2.8.1.7" evidence="10"/>
<evidence type="ECO:0000256" key="6">
    <source>
        <dbReference type="ARBA" id="ARBA00022898"/>
    </source>
</evidence>
<feature type="binding site" evidence="10">
    <location>
        <begin position="71"/>
        <end position="72"/>
    </location>
    <ligand>
        <name>pyridoxal 5'-phosphate</name>
        <dbReference type="ChEBI" id="CHEBI:597326"/>
    </ligand>
</feature>
<dbReference type="NCBIfam" id="NF002806">
    <property type="entry name" value="PRK02948.1"/>
    <property type="match status" value="1"/>
</dbReference>
<evidence type="ECO:0000313" key="13">
    <source>
        <dbReference type="Proteomes" id="UP000323521"/>
    </source>
</evidence>
<evidence type="ECO:0000256" key="1">
    <source>
        <dbReference type="ARBA" id="ARBA00001933"/>
    </source>
</evidence>
<dbReference type="Gene3D" id="3.90.1150.10">
    <property type="entry name" value="Aspartate Aminotransferase, domain 1"/>
    <property type="match status" value="1"/>
</dbReference>
<evidence type="ECO:0000256" key="4">
    <source>
        <dbReference type="ARBA" id="ARBA00022679"/>
    </source>
</evidence>
<accession>A0A3G1KZK0</accession>
<dbReference type="UniPathway" id="UPA00266"/>
<evidence type="ECO:0000256" key="10">
    <source>
        <dbReference type="HAMAP-Rule" id="MF_00331"/>
    </source>
</evidence>
<evidence type="ECO:0000313" key="12">
    <source>
        <dbReference type="EMBL" id="ATW27966.1"/>
    </source>
</evidence>
<dbReference type="SUPFAM" id="SSF53383">
    <property type="entry name" value="PLP-dependent transferases"/>
    <property type="match status" value="1"/>
</dbReference>
<dbReference type="GO" id="GO:0046872">
    <property type="term" value="F:metal ion binding"/>
    <property type="evidence" value="ECO:0007669"/>
    <property type="project" value="UniProtKB-KW"/>
</dbReference>
<comment type="subunit">
    <text evidence="10">Homodimer. Forms a heterotetramer with IscU, interacts with other sulfur acceptors.</text>
</comment>
<comment type="cofactor">
    <cofactor evidence="1 10">
        <name>pyridoxal 5'-phosphate</name>
        <dbReference type="ChEBI" id="CHEBI:597326"/>
    </cofactor>
</comment>
<comment type="catalytic activity">
    <reaction evidence="9 10">
        <text>(sulfur carrier)-H + L-cysteine = (sulfur carrier)-SH + L-alanine</text>
        <dbReference type="Rhea" id="RHEA:43892"/>
        <dbReference type="Rhea" id="RHEA-COMP:14737"/>
        <dbReference type="Rhea" id="RHEA-COMP:14739"/>
        <dbReference type="ChEBI" id="CHEBI:29917"/>
        <dbReference type="ChEBI" id="CHEBI:35235"/>
        <dbReference type="ChEBI" id="CHEBI:57972"/>
        <dbReference type="ChEBI" id="CHEBI:64428"/>
        <dbReference type="EC" id="2.8.1.7"/>
    </reaction>
</comment>
<keyword evidence="5 10" id="KW-0479">Metal-binding</keyword>
<dbReference type="OrthoDB" id="9808002at2"/>
<dbReference type="PIRSF" id="PIRSF005572">
    <property type="entry name" value="NifS"/>
    <property type="match status" value="1"/>
</dbReference>
<feature type="binding site" evidence="10">
    <location>
        <position position="237"/>
    </location>
    <ligand>
        <name>pyridoxal 5'-phosphate</name>
        <dbReference type="ChEBI" id="CHEBI:597326"/>
    </ligand>
</feature>
<keyword evidence="7 10" id="KW-0408">Iron</keyword>
<name>A0A3G1KZK0_FORW1</name>
<dbReference type="PANTHER" id="PTHR11601">
    <property type="entry name" value="CYSTEINE DESULFURYLASE FAMILY MEMBER"/>
    <property type="match status" value="1"/>
</dbReference>
<keyword evidence="4 10" id="KW-0808">Transferase</keyword>
<dbReference type="Proteomes" id="UP000323521">
    <property type="component" value="Chromosome"/>
</dbReference>
<dbReference type="GO" id="GO:0051537">
    <property type="term" value="F:2 iron, 2 sulfur cluster binding"/>
    <property type="evidence" value="ECO:0007669"/>
    <property type="project" value="UniProtKB-UniRule"/>
</dbReference>
<keyword evidence="13" id="KW-1185">Reference proteome</keyword>
<evidence type="ECO:0000259" key="11">
    <source>
        <dbReference type="Pfam" id="PF00266"/>
    </source>
</evidence>
<dbReference type="FunFam" id="3.40.640.10:FF:000084">
    <property type="entry name" value="IscS-like cysteine desulfurase"/>
    <property type="match status" value="1"/>
</dbReference>
<sequence>MKRIYMDHGATTPLHPEVISVMSDVMKEVFGNPSSLHYFGREAKKYVDEARQKVADLIGAKFEEIYFTGGGTEADNIAVFGTLYANSKKGRHIITSSVEHHAVLDSCIQLAKAGYDVTFLPVDQYGMVDPDQVKKEIRKDTVLISVMHANNENGTIEPVEEISEIAKEHGVFFHTDCVQTVGKIPVNVDDLGADLLTLSAHKIYGPKGIGALYKRKGVRVSPLIHGGGQEKKLRSGTENTLGIIGFGKAAELAARDLETDNIRVKQLRDKLIQGVMEKISDVRLNGHPEKRLPHNAHFSFAYVEGESLLLSLDMKGVAISSGSACSSRSLQPSHVLVATGLPQELVHGSIRITLGRDNTEEDIDYVLNVLPEIVARFRSFSPLAQKKTV</sequence>
<feature type="active site" description="Cysteine persulfide intermediate" evidence="10">
    <location>
        <position position="325"/>
    </location>
</feature>
<gene>
    <name evidence="10" type="primary">iscS</name>
    <name evidence="12" type="ORF">DCMF_27290</name>
</gene>
<dbReference type="Gene3D" id="1.10.260.50">
    <property type="match status" value="1"/>
</dbReference>
<dbReference type="Gene3D" id="3.40.640.10">
    <property type="entry name" value="Type I PLP-dependent aspartate aminotransferase-like (Major domain)"/>
    <property type="match status" value="1"/>
</dbReference>
<feature type="domain" description="Aminotransferase class V" evidence="11">
    <location>
        <begin position="4"/>
        <end position="366"/>
    </location>
</feature>
<organism evidence="12 13">
    <name type="scientific">Formimonas warabiya</name>
    <dbReference type="NCBI Taxonomy" id="1761012"/>
    <lineage>
        <taxon>Bacteria</taxon>
        <taxon>Bacillati</taxon>
        <taxon>Bacillota</taxon>
        <taxon>Clostridia</taxon>
        <taxon>Eubacteriales</taxon>
        <taxon>Peptococcaceae</taxon>
        <taxon>Candidatus Formimonas</taxon>
    </lineage>
</organism>
<keyword evidence="3 10" id="KW-0963">Cytoplasm</keyword>
<feature type="binding site" evidence="10">
    <location>
        <position position="179"/>
    </location>
    <ligand>
        <name>pyridoxal 5'-phosphate</name>
        <dbReference type="ChEBI" id="CHEBI:597326"/>
    </ligand>
</feature>
<feature type="binding site" evidence="10">
    <location>
        <position position="151"/>
    </location>
    <ligand>
        <name>pyridoxal 5'-phosphate</name>
        <dbReference type="ChEBI" id="CHEBI:597326"/>
    </ligand>
</feature>
<feature type="binding site" description="via persulfide group" evidence="10">
    <location>
        <position position="325"/>
    </location>
    <ligand>
        <name>[2Fe-2S] cluster</name>
        <dbReference type="ChEBI" id="CHEBI:190135"/>
        <note>ligand shared with IscU</note>
    </ligand>
</feature>
<dbReference type="GO" id="GO:0005737">
    <property type="term" value="C:cytoplasm"/>
    <property type="evidence" value="ECO:0007669"/>
    <property type="project" value="UniProtKB-SubCell"/>
</dbReference>